<accession>A0A0V0QE14</accession>
<reference evidence="2 3" key="1">
    <citation type="journal article" date="2015" name="Sci. Rep.">
        <title>Genome of the facultative scuticociliatosis pathogen Pseudocohnilembus persalinus provides insight into its virulence through horizontal gene transfer.</title>
        <authorList>
            <person name="Xiong J."/>
            <person name="Wang G."/>
            <person name="Cheng J."/>
            <person name="Tian M."/>
            <person name="Pan X."/>
            <person name="Warren A."/>
            <person name="Jiang C."/>
            <person name="Yuan D."/>
            <person name="Miao W."/>
        </authorList>
    </citation>
    <scope>NUCLEOTIDE SEQUENCE [LARGE SCALE GENOMIC DNA]</scope>
    <source>
        <strain evidence="2">36N120E</strain>
    </source>
</reference>
<dbReference type="InParanoid" id="A0A0V0QE14"/>
<keyword evidence="3" id="KW-1185">Reference proteome</keyword>
<evidence type="ECO:0000256" key="1">
    <source>
        <dbReference type="SAM" id="MobiDB-lite"/>
    </source>
</evidence>
<gene>
    <name evidence="2" type="ORF">PPERSA_03179</name>
</gene>
<organism evidence="2 3">
    <name type="scientific">Pseudocohnilembus persalinus</name>
    <name type="common">Ciliate</name>
    <dbReference type="NCBI Taxonomy" id="266149"/>
    <lineage>
        <taxon>Eukaryota</taxon>
        <taxon>Sar</taxon>
        <taxon>Alveolata</taxon>
        <taxon>Ciliophora</taxon>
        <taxon>Intramacronucleata</taxon>
        <taxon>Oligohymenophorea</taxon>
        <taxon>Scuticociliatia</taxon>
        <taxon>Philasterida</taxon>
        <taxon>Pseudocohnilembidae</taxon>
        <taxon>Pseudocohnilembus</taxon>
    </lineage>
</organism>
<feature type="compositionally biased region" description="Basic and acidic residues" evidence="1">
    <location>
        <begin position="190"/>
        <end position="207"/>
    </location>
</feature>
<sequence>MLYQVMNTFQVYNYEDVKYSFNKYSNCDLDTILILPQIIKEMVKNLAKNFFNKNDDVEKDIQNQQINLISDDEEEQYDNNYKQSQCKNESSLQKQGQLDQSFHIQSIKNQSDQNLTDNSKESEKSIQIIQVQNCQFSESEEDEQNYKKTNQFEFSPQSILNKRIKKQDKQYQQNKIDKKLNIQLNQQNKYQDKKSLANDNKNNKEYESQKDYKQILYQIEKIDYVAKNIISILESDSDNDNQ</sequence>
<dbReference type="Proteomes" id="UP000054937">
    <property type="component" value="Unassembled WGS sequence"/>
</dbReference>
<name>A0A0V0QE14_PSEPJ</name>
<evidence type="ECO:0000313" key="3">
    <source>
        <dbReference type="Proteomes" id="UP000054937"/>
    </source>
</evidence>
<dbReference type="EMBL" id="LDAU01000189">
    <property type="protein sequence ID" value="KRX00446.1"/>
    <property type="molecule type" value="Genomic_DNA"/>
</dbReference>
<evidence type="ECO:0000313" key="2">
    <source>
        <dbReference type="EMBL" id="KRX00446.1"/>
    </source>
</evidence>
<protein>
    <submittedName>
        <fullName evidence="2">Uncharacterized protein</fullName>
    </submittedName>
</protein>
<proteinExistence type="predicted"/>
<feature type="region of interest" description="Disordered" evidence="1">
    <location>
        <begin position="188"/>
        <end position="207"/>
    </location>
</feature>
<dbReference type="AlphaFoldDB" id="A0A0V0QE14"/>
<comment type="caution">
    <text evidence="2">The sequence shown here is derived from an EMBL/GenBank/DDBJ whole genome shotgun (WGS) entry which is preliminary data.</text>
</comment>